<feature type="non-terminal residue" evidence="2">
    <location>
        <position position="65"/>
    </location>
</feature>
<accession>A0AA38LNN6</accession>
<evidence type="ECO:0000256" key="1">
    <source>
        <dbReference type="SAM" id="MobiDB-lite"/>
    </source>
</evidence>
<evidence type="ECO:0000313" key="3">
    <source>
        <dbReference type="Proteomes" id="UP000824469"/>
    </source>
</evidence>
<proteinExistence type="predicted"/>
<reference evidence="2 3" key="1">
    <citation type="journal article" date="2021" name="Nat. Plants">
        <title>The Taxus genome provides insights into paclitaxel biosynthesis.</title>
        <authorList>
            <person name="Xiong X."/>
            <person name="Gou J."/>
            <person name="Liao Q."/>
            <person name="Li Y."/>
            <person name="Zhou Q."/>
            <person name="Bi G."/>
            <person name="Li C."/>
            <person name="Du R."/>
            <person name="Wang X."/>
            <person name="Sun T."/>
            <person name="Guo L."/>
            <person name="Liang H."/>
            <person name="Lu P."/>
            <person name="Wu Y."/>
            <person name="Zhang Z."/>
            <person name="Ro D.K."/>
            <person name="Shang Y."/>
            <person name="Huang S."/>
            <person name="Yan J."/>
        </authorList>
    </citation>
    <scope>NUCLEOTIDE SEQUENCE [LARGE SCALE GENOMIC DNA]</scope>
    <source>
        <strain evidence="2">Ta-2019</strain>
    </source>
</reference>
<name>A0AA38LNN6_TAXCH</name>
<protein>
    <submittedName>
        <fullName evidence="2">Uncharacterized protein</fullName>
    </submittedName>
</protein>
<dbReference type="EMBL" id="JAHRHJ020000001">
    <property type="protein sequence ID" value="KAH9330486.1"/>
    <property type="molecule type" value="Genomic_DNA"/>
</dbReference>
<comment type="caution">
    <text evidence="2">The sequence shown here is derived from an EMBL/GenBank/DDBJ whole genome shotgun (WGS) entry which is preliminary data.</text>
</comment>
<keyword evidence="3" id="KW-1185">Reference proteome</keyword>
<dbReference type="AlphaFoldDB" id="A0AA38LNN6"/>
<feature type="region of interest" description="Disordered" evidence="1">
    <location>
        <begin position="1"/>
        <end position="27"/>
    </location>
</feature>
<evidence type="ECO:0000313" key="2">
    <source>
        <dbReference type="EMBL" id="KAH9330486.1"/>
    </source>
</evidence>
<sequence>MRTFSPGHARDKSTRTGRTGRIGKILSQTVRKKMGHLGREYANRLVRPKQGNFSTGPNGTKGRAG</sequence>
<dbReference type="Proteomes" id="UP000824469">
    <property type="component" value="Unassembled WGS sequence"/>
</dbReference>
<organism evidence="2 3">
    <name type="scientific">Taxus chinensis</name>
    <name type="common">Chinese yew</name>
    <name type="synonym">Taxus wallichiana var. chinensis</name>
    <dbReference type="NCBI Taxonomy" id="29808"/>
    <lineage>
        <taxon>Eukaryota</taxon>
        <taxon>Viridiplantae</taxon>
        <taxon>Streptophyta</taxon>
        <taxon>Embryophyta</taxon>
        <taxon>Tracheophyta</taxon>
        <taxon>Spermatophyta</taxon>
        <taxon>Pinopsida</taxon>
        <taxon>Pinidae</taxon>
        <taxon>Conifers II</taxon>
        <taxon>Cupressales</taxon>
        <taxon>Taxaceae</taxon>
        <taxon>Taxus</taxon>
    </lineage>
</organism>
<gene>
    <name evidence="2" type="ORF">KI387_002594</name>
</gene>
<feature type="region of interest" description="Disordered" evidence="1">
    <location>
        <begin position="42"/>
        <end position="65"/>
    </location>
</feature>